<name>A0A6M5YS15_9BACT</name>
<organism evidence="1 2">
    <name type="scientific">Frigoriglobus tundricola</name>
    <dbReference type="NCBI Taxonomy" id="2774151"/>
    <lineage>
        <taxon>Bacteria</taxon>
        <taxon>Pseudomonadati</taxon>
        <taxon>Planctomycetota</taxon>
        <taxon>Planctomycetia</taxon>
        <taxon>Gemmatales</taxon>
        <taxon>Gemmataceae</taxon>
        <taxon>Frigoriglobus</taxon>
    </lineage>
</organism>
<dbReference type="AlphaFoldDB" id="A0A6M5YS15"/>
<protein>
    <recommendedName>
        <fullName evidence="3">PIN domain-containing protein</fullName>
    </recommendedName>
</protein>
<accession>A0A6M5YS15</accession>
<gene>
    <name evidence="1" type="ORF">FTUN_3326</name>
</gene>
<keyword evidence="2" id="KW-1185">Reference proteome</keyword>
<dbReference type="Proteomes" id="UP000503447">
    <property type="component" value="Chromosome"/>
</dbReference>
<evidence type="ECO:0000313" key="1">
    <source>
        <dbReference type="EMBL" id="QJW95772.1"/>
    </source>
</evidence>
<sequence>MIFPIFLPPNRYPPKFVLDVSVAAAWAIPRHYTVYTNRVQFKLLTAAGLVTAAWTFETADRLRLALQRGDTTQSRVDRVVDTLALLPIYVDDEGPFRAWPDARDLARTHAISVHAASAAGVPLFTP</sequence>
<dbReference type="Gene3D" id="3.40.50.1010">
    <property type="entry name" value="5'-nuclease"/>
    <property type="match status" value="1"/>
</dbReference>
<reference evidence="2" key="1">
    <citation type="submission" date="2020-05" db="EMBL/GenBank/DDBJ databases">
        <title>Frigoriglobus tundricola gen. nov., sp. nov., a psychrotolerant cellulolytic planctomycete of the family Gemmataceae with two divergent copies of 16S rRNA gene.</title>
        <authorList>
            <person name="Kulichevskaya I.S."/>
            <person name="Ivanova A.A."/>
            <person name="Naumoff D.G."/>
            <person name="Beletsky A.V."/>
            <person name="Rijpstra W.I.C."/>
            <person name="Sinninghe Damste J.S."/>
            <person name="Mardanov A.V."/>
            <person name="Ravin N.V."/>
            <person name="Dedysh S.N."/>
        </authorList>
    </citation>
    <scope>NUCLEOTIDE SEQUENCE [LARGE SCALE GENOMIC DNA]</scope>
    <source>
        <strain evidence="2">PL17</strain>
    </source>
</reference>
<dbReference type="EMBL" id="CP053452">
    <property type="protein sequence ID" value="QJW95772.1"/>
    <property type="molecule type" value="Genomic_DNA"/>
</dbReference>
<dbReference type="RefSeq" id="WP_171471493.1">
    <property type="nucleotide sequence ID" value="NZ_CP053452.2"/>
</dbReference>
<evidence type="ECO:0000313" key="2">
    <source>
        <dbReference type="Proteomes" id="UP000503447"/>
    </source>
</evidence>
<dbReference type="KEGG" id="ftj:FTUN_3326"/>
<proteinExistence type="predicted"/>
<evidence type="ECO:0008006" key="3">
    <source>
        <dbReference type="Google" id="ProtNLM"/>
    </source>
</evidence>